<comment type="similarity">
    <text evidence="2 9">Belongs to the EAF6 family.</text>
</comment>
<protein>
    <recommendedName>
        <fullName evidence="3">Chromatin modification-related protein MEAF6</fullName>
    </recommendedName>
</protein>
<organism evidence="10 11">
    <name type="scientific">Protopolystoma xenopodis</name>
    <dbReference type="NCBI Taxonomy" id="117903"/>
    <lineage>
        <taxon>Eukaryota</taxon>
        <taxon>Metazoa</taxon>
        <taxon>Spiralia</taxon>
        <taxon>Lophotrochozoa</taxon>
        <taxon>Platyhelminthes</taxon>
        <taxon>Monogenea</taxon>
        <taxon>Polyopisthocotylea</taxon>
        <taxon>Polystomatidea</taxon>
        <taxon>Polystomatidae</taxon>
        <taxon>Protopolystoma</taxon>
    </lineage>
</organism>
<keyword evidence="8" id="KW-0539">Nucleus</keyword>
<dbReference type="OrthoDB" id="440324at2759"/>
<evidence type="ECO:0000256" key="3">
    <source>
        <dbReference type="ARBA" id="ARBA00019141"/>
    </source>
</evidence>
<dbReference type="PANTHER" id="PTHR13476">
    <property type="entry name" value="CHROMATIN MODIFICATION-RELATED PROTEIN MEAF6"/>
    <property type="match status" value="1"/>
</dbReference>
<proteinExistence type="inferred from homology"/>
<keyword evidence="6" id="KW-0175">Coiled coil</keyword>
<evidence type="ECO:0000313" key="10">
    <source>
        <dbReference type="EMBL" id="VEL15547.1"/>
    </source>
</evidence>
<sequence>MTKETLTTLERQIYLFEGSYLDDTAPYGNIIKGWDRYLAATGAVNSSSCGAAGSVGSGRSTNDKRVRKFRDSDRLFSRSSVTSMAIIYPGSLINFTALHTSNSPNLDDRDFFRGCGDFNYSNSILADNSIFNTDDPLSSDLGACCHENEQHIQPSVSTYSGKKKRSKHR</sequence>
<evidence type="ECO:0000256" key="6">
    <source>
        <dbReference type="ARBA" id="ARBA00023054"/>
    </source>
</evidence>
<dbReference type="AlphaFoldDB" id="A0A3S5FCY7"/>
<dbReference type="EMBL" id="CAAALY010024990">
    <property type="protein sequence ID" value="VEL15547.1"/>
    <property type="molecule type" value="Genomic_DNA"/>
</dbReference>
<gene>
    <name evidence="10" type="ORF">PXEA_LOCUS8987</name>
</gene>
<evidence type="ECO:0000256" key="8">
    <source>
        <dbReference type="ARBA" id="ARBA00023242"/>
    </source>
</evidence>
<evidence type="ECO:0000313" key="11">
    <source>
        <dbReference type="Proteomes" id="UP000784294"/>
    </source>
</evidence>
<evidence type="ECO:0000256" key="7">
    <source>
        <dbReference type="ARBA" id="ARBA00023163"/>
    </source>
</evidence>
<dbReference type="Proteomes" id="UP000784294">
    <property type="component" value="Unassembled WGS sequence"/>
</dbReference>
<dbReference type="GO" id="GO:0006325">
    <property type="term" value="P:chromatin organization"/>
    <property type="evidence" value="ECO:0007669"/>
    <property type="project" value="UniProtKB-KW"/>
</dbReference>
<name>A0A3S5FCY7_9PLAT</name>
<dbReference type="GO" id="GO:0005634">
    <property type="term" value="C:nucleus"/>
    <property type="evidence" value="ECO:0007669"/>
    <property type="project" value="UniProtKB-SubCell"/>
</dbReference>
<dbReference type="InterPro" id="IPR015418">
    <property type="entry name" value="Eaf6"/>
</dbReference>
<comment type="subcellular location">
    <subcellularLocation>
        <location evidence="1">Nucleus</location>
    </subcellularLocation>
</comment>
<comment type="caution">
    <text evidence="10">The sequence shown here is derived from an EMBL/GenBank/DDBJ whole genome shotgun (WGS) entry which is preliminary data.</text>
</comment>
<evidence type="ECO:0000256" key="5">
    <source>
        <dbReference type="ARBA" id="ARBA00023015"/>
    </source>
</evidence>
<evidence type="ECO:0000256" key="4">
    <source>
        <dbReference type="ARBA" id="ARBA00022853"/>
    </source>
</evidence>
<keyword evidence="4" id="KW-0156">Chromatin regulator</keyword>
<evidence type="ECO:0000256" key="2">
    <source>
        <dbReference type="ARBA" id="ARBA00010916"/>
    </source>
</evidence>
<keyword evidence="7 9" id="KW-0804">Transcription</keyword>
<evidence type="ECO:0000256" key="9">
    <source>
        <dbReference type="RuleBase" id="RU368022"/>
    </source>
</evidence>
<keyword evidence="5 9" id="KW-0805">Transcription regulation</keyword>
<accession>A0A3S5FCY7</accession>
<evidence type="ECO:0000256" key="1">
    <source>
        <dbReference type="ARBA" id="ARBA00004123"/>
    </source>
</evidence>
<reference evidence="10" key="1">
    <citation type="submission" date="2018-11" db="EMBL/GenBank/DDBJ databases">
        <authorList>
            <consortium name="Pathogen Informatics"/>
        </authorList>
    </citation>
    <scope>NUCLEOTIDE SEQUENCE</scope>
</reference>
<dbReference type="GO" id="GO:0000123">
    <property type="term" value="C:histone acetyltransferase complex"/>
    <property type="evidence" value="ECO:0007669"/>
    <property type="project" value="InterPro"/>
</dbReference>
<dbReference type="Pfam" id="PF09340">
    <property type="entry name" value="NuA4"/>
    <property type="match status" value="1"/>
</dbReference>
<keyword evidence="11" id="KW-1185">Reference proteome</keyword>